<keyword evidence="1" id="KW-0812">Transmembrane</keyword>
<dbReference type="Pfam" id="PF05751">
    <property type="entry name" value="FixH"/>
    <property type="match status" value="1"/>
</dbReference>
<reference evidence="2" key="1">
    <citation type="submission" date="2022-06" db="EMBL/GenBank/DDBJ databases">
        <title>Solitalea sp. MAHUQ-68 isolated from rhizospheric soil.</title>
        <authorList>
            <person name="Huq M.A."/>
        </authorList>
    </citation>
    <scope>NUCLEOTIDE SEQUENCE</scope>
    <source>
        <strain evidence="2">MAHUQ-68</strain>
    </source>
</reference>
<keyword evidence="1" id="KW-1133">Transmembrane helix</keyword>
<keyword evidence="3" id="KW-1185">Reference proteome</keyword>
<gene>
    <name evidence="2" type="ORF">NF867_01905</name>
</gene>
<name>A0A9X2F4E5_9SPHI</name>
<sequence>MIKLSWSYIAAIFYLSFVVFIVWLAYLAMREKFELITPNYYAEELKYQHKIDAKANVMNLSEPTTVEVLNKQIVIDLPKDFEGKKSEGTVSLLRPSDESKDLKFTLKTNEEGKQSLSSPKFVKGLYILKMDWKCEGKDYYLEQNVFLK</sequence>
<comment type="caution">
    <text evidence="2">The sequence shown here is derived from an EMBL/GenBank/DDBJ whole genome shotgun (WGS) entry which is preliminary data.</text>
</comment>
<dbReference type="AlphaFoldDB" id="A0A9X2F4E5"/>
<feature type="transmembrane region" description="Helical" evidence="1">
    <location>
        <begin position="6"/>
        <end position="28"/>
    </location>
</feature>
<organism evidence="2 3">
    <name type="scientific">Solitalea agri</name>
    <dbReference type="NCBI Taxonomy" id="2953739"/>
    <lineage>
        <taxon>Bacteria</taxon>
        <taxon>Pseudomonadati</taxon>
        <taxon>Bacteroidota</taxon>
        <taxon>Sphingobacteriia</taxon>
        <taxon>Sphingobacteriales</taxon>
        <taxon>Sphingobacteriaceae</taxon>
        <taxon>Solitalea</taxon>
    </lineage>
</organism>
<keyword evidence="1" id="KW-0472">Membrane</keyword>
<evidence type="ECO:0000256" key="1">
    <source>
        <dbReference type="SAM" id="Phobius"/>
    </source>
</evidence>
<dbReference type="InterPro" id="IPR008620">
    <property type="entry name" value="FixH"/>
</dbReference>
<evidence type="ECO:0000313" key="3">
    <source>
        <dbReference type="Proteomes" id="UP001155182"/>
    </source>
</evidence>
<dbReference type="Proteomes" id="UP001155182">
    <property type="component" value="Unassembled WGS sequence"/>
</dbReference>
<evidence type="ECO:0000313" key="2">
    <source>
        <dbReference type="EMBL" id="MCO4291618.1"/>
    </source>
</evidence>
<dbReference type="RefSeq" id="WP_252585851.1">
    <property type="nucleotide sequence ID" value="NZ_JAMWYS010000006.1"/>
</dbReference>
<protein>
    <submittedName>
        <fullName evidence="2">FixH family protein</fullName>
    </submittedName>
</protein>
<dbReference type="EMBL" id="JAMWYS010000006">
    <property type="protein sequence ID" value="MCO4291618.1"/>
    <property type="molecule type" value="Genomic_DNA"/>
</dbReference>
<accession>A0A9X2F4E5</accession>
<proteinExistence type="predicted"/>